<evidence type="ECO:0000313" key="2">
    <source>
        <dbReference type="EMBL" id="AFZ13849.1"/>
    </source>
</evidence>
<proteinExistence type="predicted"/>
<gene>
    <name evidence="2" type="ORF">Cri9333_3010</name>
</gene>
<dbReference type="HOGENOM" id="CLU_917402_0_0_3"/>
<reference evidence="2 3" key="1">
    <citation type="submission" date="2012-06" db="EMBL/GenBank/DDBJ databases">
        <title>Finished chromosome of genome of Crinalium epipsammum PCC 9333.</title>
        <authorList>
            <consortium name="US DOE Joint Genome Institute"/>
            <person name="Gugger M."/>
            <person name="Coursin T."/>
            <person name="Rippka R."/>
            <person name="Tandeau De Marsac N."/>
            <person name="Huntemann M."/>
            <person name="Wei C.-L."/>
            <person name="Han J."/>
            <person name="Detter J.C."/>
            <person name="Han C."/>
            <person name="Tapia R."/>
            <person name="Davenport K."/>
            <person name="Daligault H."/>
            <person name="Erkkila T."/>
            <person name="Gu W."/>
            <person name="Munk A.C.C."/>
            <person name="Teshima H."/>
            <person name="Xu Y."/>
            <person name="Chain P."/>
            <person name="Chen A."/>
            <person name="Krypides N."/>
            <person name="Mavromatis K."/>
            <person name="Markowitz V."/>
            <person name="Szeto E."/>
            <person name="Ivanova N."/>
            <person name="Mikhailova N."/>
            <person name="Ovchinnikova G."/>
            <person name="Pagani I."/>
            <person name="Pati A."/>
            <person name="Goodwin L."/>
            <person name="Peters L."/>
            <person name="Pitluck S."/>
            <person name="Woyke T."/>
            <person name="Kerfeld C."/>
        </authorList>
    </citation>
    <scope>NUCLEOTIDE SEQUENCE [LARGE SCALE GENOMIC DNA]</scope>
    <source>
        <strain evidence="2 3">PCC 9333</strain>
    </source>
</reference>
<name>K9W222_9CYAN</name>
<dbReference type="KEGG" id="cep:Cri9333_3010"/>
<sequence>MTQQNLLELAKQGDAKAIATLMNSQLQPKGLKAKVSIANNCLMVIAESVDPDSTQPPSHSFIVNFVRKGITALNPEEIHRVVVWGKAPGNKAPAWRDDFKLSEPDLRNNFVEQENNFKPQQENIQPENVAPPKPKKPLKLFSNSHIFMQTENLVIAGVIFVLFVFATLFFAGREIFTVKGDSKENIANISNLDESSILNTEITNFLGMYFKASMAQEKKGDEFWCTDSKDYIKNMDKSKDWQLIKINPYGNSSVDSEVKINHLNESKVPTSTTWNIYLKKEYGSEDNKVPSRWCISSIFAKES</sequence>
<keyword evidence="1" id="KW-0472">Membrane</keyword>
<protein>
    <submittedName>
        <fullName evidence="2">Uncharacterized protein</fullName>
    </submittedName>
</protein>
<evidence type="ECO:0000313" key="3">
    <source>
        <dbReference type="Proteomes" id="UP000010472"/>
    </source>
</evidence>
<dbReference type="OrthoDB" id="490046at2"/>
<dbReference type="STRING" id="1173022.Cri9333_3010"/>
<dbReference type="Proteomes" id="UP000010472">
    <property type="component" value="Chromosome"/>
</dbReference>
<keyword evidence="1" id="KW-1133">Transmembrane helix</keyword>
<accession>K9W222</accession>
<keyword evidence="3" id="KW-1185">Reference proteome</keyword>
<organism evidence="2 3">
    <name type="scientific">Crinalium epipsammum PCC 9333</name>
    <dbReference type="NCBI Taxonomy" id="1173022"/>
    <lineage>
        <taxon>Bacteria</taxon>
        <taxon>Bacillati</taxon>
        <taxon>Cyanobacteriota</taxon>
        <taxon>Cyanophyceae</taxon>
        <taxon>Gomontiellales</taxon>
        <taxon>Gomontiellaceae</taxon>
        <taxon>Crinalium</taxon>
    </lineage>
</organism>
<dbReference type="AlphaFoldDB" id="K9W222"/>
<dbReference type="RefSeq" id="WP_015203957.1">
    <property type="nucleotide sequence ID" value="NC_019753.1"/>
</dbReference>
<evidence type="ECO:0000256" key="1">
    <source>
        <dbReference type="SAM" id="Phobius"/>
    </source>
</evidence>
<dbReference type="eggNOG" id="COG2319">
    <property type="taxonomic scope" value="Bacteria"/>
</dbReference>
<keyword evidence="1" id="KW-0812">Transmembrane</keyword>
<dbReference type="EMBL" id="CP003620">
    <property type="protein sequence ID" value="AFZ13849.1"/>
    <property type="molecule type" value="Genomic_DNA"/>
</dbReference>
<feature type="transmembrane region" description="Helical" evidence="1">
    <location>
        <begin position="153"/>
        <end position="172"/>
    </location>
</feature>